<accession>A8X6K2</accession>
<dbReference type="PANTHER" id="PTHR22743">
    <property type="entry name" value="MEPRIN/TRAF-LIKE MATH FAMILY-C.ELEGANS"/>
    <property type="match status" value="1"/>
</dbReference>
<dbReference type="AlphaFoldDB" id="A8X6K2"/>
<name>A8X6K2_CAEBR</name>
<gene>
    <name evidence="2 4" type="ORF">CBG08442</name>
    <name evidence="2" type="ORF">CBG_08442</name>
</gene>
<feature type="domain" description="BTB" evidence="1">
    <location>
        <begin position="151"/>
        <end position="241"/>
    </location>
</feature>
<dbReference type="EMBL" id="HE601507">
    <property type="protein sequence ID" value="CAP28263.2"/>
    <property type="molecule type" value="Genomic_DNA"/>
</dbReference>
<evidence type="ECO:0000259" key="1">
    <source>
        <dbReference type="SMART" id="SM00225"/>
    </source>
</evidence>
<dbReference type="SUPFAM" id="SSF54695">
    <property type="entry name" value="POZ domain"/>
    <property type="match status" value="1"/>
</dbReference>
<protein>
    <submittedName>
        <fullName evidence="2">Protein CBG08442</fullName>
    </submittedName>
</protein>
<dbReference type="WormBase" id="CBG08442">
    <property type="protein sequence ID" value="CBP45704"/>
    <property type="gene ID" value="WBGene00030230"/>
</dbReference>
<evidence type="ECO:0000313" key="2">
    <source>
        <dbReference type="EMBL" id="CAP28263.2"/>
    </source>
</evidence>
<dbReference type="Proteomes" id="UP000008549">
    <property type="component" value="Unassembled WGS sequence"/>
</dbReference>
<dbReference type="GeneID" id="8582391"/>
<dbReference type="RefSeq" id="XP_045093766.1">
    <property type="nucleotide sequence ID" value="XM_045241278.1"/>
</dbReference>
<dbReference type="CTD" id="8582391"/>
<dbReference type="InterPro" id="IPR011333">
    <property type="entry name" value="SKP1/BTB/POZ_sf"/>
</dbReference>
<dbReference type="SMART" id="SM00225">
    <property type="entry name" value="BTB"/>
    <property type="match status" value="1"/>
</dbReference>
<dbReference type="KEGG" id="cbr:CBG_08442"/>
<dbReference type="Gene3D" id="3.30.710.10">
    <property type="entry name" value="Potassium Channel Kv1.1, Chain A"/>
    <property type="match status" value="1"/>
</dbReference>
<dbReference type="HOGENOM" id="CLU_681937_0_0_1"/>
<dbReference type="InterPro" id="IPR000210">
    <property type="entry name" value="BTB/POZ_dom"/>
</dbReference>
<dbReference type="PANTHER" id="PTHR22743:SF165">
    <property type="entry name" value="BTB AND MATH DOMAIN CONTAINING-RELATED"/>
    <property type="match status" value="1"/>
</dbReference>
<dbReference type="Pfam" id="PF00651">
    <property type="entry name" value="BTB"/>
    <property type="match status" value="1"/>
</dbReference>
<dbReference type="InParanoid" id="A8X6K2"/>
<evidence type="ECO:0000313" key="4">
    <source>
        <dbReference type="WormBase" id="CBG08442"/>
    </source>
</evidence>
<keyword evidence="3" id="KW-1185">Reference proteome</keyword>
<dbReference type="InterPro" id="IPR052664">
    <property type="entry name" value="BTB-MATH_domain_protein"/>
</dbReference>
<sequence>MEKRIMIGLRDQVELLEYDHVRSQQQPKAFDRIFFHAGFVYAHEGTIDGDQMNFSLHFYDRVINEIGLNVTWRFEWNGKRTRHCLEESIRKTIEVEAEDPSIGAKFSLPLSEVISMADGGSLLLRVVINVHHTNGLKGPLKRFDISNSECSDCIVQVEEEEFYVSKSYLLSQCPKLFYKTQPDRLKVYRVHPTIFQDFLEVLHAVPGSIMDHNIGRILSFAFFCGARTVLEKCEHYLLNAESNIKMREKLNLSNDYHLEELQDSLVDRITDAKFLESFLFEKVLRSKNYIMSRKVLDRMEARHENFQNSSFLIYGTVQSENNNGHQTITLCYGTSEKATVLPSGADSSFHNRFSGSRRQARLWCTGPGRAYGKDAGMGHIRGIWGTPPPQSISSPGLLALDEMN</sequence>
<reference evidence="2 3" key="1">
    <citation type="journal article" date="2003" name="PLoS Biol.">
        <title>The genome sequence of Caenorhabditis briggsae: a platform for comparative genomics.</title>
        <authorList>
            <person name="Stein L.D."/>
            <person name="Bao Z."/>
            <person name="Blasiar D."/>
            <person name="Blumenthal T."/>
            <person name="Brent M.R."/>
            <person name="Chen N."/>
            <person name="Chinwalla A."/>
            <person name="Clarke L."/>
            <person name="Clee C."/>
            <person name="Coghlan A."/>
            <person name="Coulson A."/>
            <person name="D'Eustachio P."/>
            <person name="Fitch D.H."/>
            <person name="Fulton L.A."/>
            <person name="Fulton R.E."/>
            <person name="Griffiths-Jones S."/>
            <person name="Harris T.W."/>
            <person name="Hillier L.W."/>
            <person name="Kamath R."/>
            <person name="Kuwabara P.E."/>
            <person name="Mardis E.R."/>
            <person name="Marra M.A."/>
            <person name="Miner T.L."/>
            <person name="Minx P."/>
            <person name="Mullikin J.C."/>
            <person name="Plumb R.W."/>
            <person name="Rogers J."/>
            <person name="Schein J.E."/>
            <person name="Sohrmann M."/>
            <person name="Spieth J."/>
            <person name="Stajich J.E."/>
            <person name="Wei C."/>
            <person name="Willey D."/>
            <person name="Wilson R.K."/>
            <person name="Durbin R."/>
            <person name="Waterston R.H."/>
        </authorList>
    </citation>
    <scope>NUCLEOTIDE SEQUENCE [LARGE SCALE GENOMIC DNA]</scope>
    <source>
        <strain evidence="2 3">AF16</strain>
    </source>
</reference>
<organism evidence="2 3">
    <name type="scientific">Caenorhabditis briggsae</name>
    <dbReference type="NCBI Taxonomy" id="6238"/>
    <lineage>
        <taxon>Eukaryota</taxon>
        <taxon>Metazoa</taxon>
        <taxon>Ecdysozoa</taxon>
        <taxon>Nematoda</taxon>
        <taxon>Chromadorea</taxon>
        <taxon>Rhabditida</taxon>
        <taxon>Rhabditina</taxon>
        <taxon>Rhabditomorpha</taxon>
        <taxon>Rhabditoidea</taxon>
        <taxon>Rhabditidae</taxon>
        <taxon>Peloderinae</taxon>
        <taxon>Caenorhabditis</taxon>
    </lineage>
</organism>
<proteinExistence type="predicted"/>
<evidence type="ECO:0000313" key="3">
    <source>
        <dbReference type="Proteomes" id="UP000008549"/>
    </source>
</evidence>
<reference evidence="2 3" key="2">
    <citation type="journal article" date="2011" name="PLoS Genet.">
        <title>Caenorhabditis briggsae recombinant inbred line genotypes reveal inter-strain incompatibility and the evolution of recombination.</title>
        <authorList>
            <person name="Ross J.A."/>
            <person name="Koboldt D.C."/>
            <person name="Staisch J.E."/>
            <person name="Chamberlin H.M."/>
            <person name="Gupta B.P."/>
            <person name="Miller R.D."/>
            <person name="Baird S.E."/>
            <person name="Haag E.S."/>
        </authorList>
    </citation>
    <scope>NUCLEOTIDE SEQUENCE [LARGE SCALE GENOMIC DNA]</scope>
    <source>
        <strain evidence="2 3">AF16</strain>
    </source>
</reference>